<keyword evidence="8" id="KW-1133">Transmembrane helix</keyword>
<feature type="domain" description="LITAF" evidence="9">
    <location>
        <begin position="64"/>
        <end position="144"/>
    </location>
</feature>
<reference evidence="10 11" key="1">
    <citation type="journal article" date="2024" name="Ann. Entomol. Soc. Am.">
        <title>Genomic analyses of the southern and eastern yellowjacket wasps (Hymenoptera: Vespidae) reveal evolutionary signatures of social life.</title>
        <authorList>
            <person name="Catto M.A."/>
            <person name="Caine P.B."/>
            <person name="Orr S.E."/>
            <person name="Hunt B.G."/>
            <person name="Goodisman M.A.D."/>
        </authorList>
    </citation>
    <scope>NUCLEOTIDE SEQUENCE [LARGE SCALE GENOMIC DNA]</scope>
    <source>
        <strain evidence="10">233</strain>
        <tissue evidence="10">Head and thorax</tissue>
    </source>
</reference>
<evidence type="ECO:0000256" key="2">
    <source>
        <dbReference type="ARBA" id="ARBA00004481"/>
    </source>
</evidence>
<dbReference type="GO" id="GO:0031902">
    <property type="term" value="C:late endosome membrane"/>
    <property type="evidence" value="ECO:0007669"/>
    <property type="project" value="UniProtKB-SubCell"/>
</dbReference>
<sequence>MEENEIPSTSRRHILHVSSNSLIRQRMSFYADVPSIDTYEEKKRGISYTKFVKKLLNDPRQTRHNKQIKRKHTHFEKHSEKTTCPNCLNYIETDVKHYNTCTTHLIAILLIPVCMCFLPYYSVTFKDTVHSCPKCEIYLGTKFSKSKNFLQRLKTKKSTNNNL</sequence>
<dbReference type="InterPro" id="IPR037519">
    <property type="entry name" value="LITAF_fam"/>
</dbReference>
<dbReference type="PANTHER" id="PTHR23292:SF6">
    <property type="entry name" value="FI16602P1-RELATED"/>
    <property type="match status" value="1"/>
</dbReference>
<proteinExistence type="inferred from homology"/>
<comment type="subcellular location">
    <subcellularLocation>
        <location evidence="2">Endosome membrane</location>
        <topology evidence="2">Peripheral membrane protein</topology>
    </subcellularLocation>
    <subcellularLocation>
        <location evidence="1">Late endosome membrane</location>
    </subcellularLocation>
    <subcellularLocation>
        <location evidence="3">Lysosome membrane</location>
        <topology evidence="3">Peripheral membrane protein</topology>
        <orientation evidence="3">Cytoplasmic side</orientation>
    </subcellularLocation>
</comment>
<organism evidence="10 11">
    <name type="scientific">Vespula squamosa</name>
    <name type="common">Southern yellow jacket</name>
    <name type="synonym">Wasp</name>
    <dbReference type="NCBI Taxonomy" id="30214"/>
    <lineage>
        <taxon>Eukaryota</taxon>
        <taxon>Metazoa</taxon>
        <taxon>Ecdysozoa</taxon>
        <taxon>Arthropoda</taxon>
        <taxon>Hexapoda</taxon>
        <taxon>Insecta</taxon>
        <taxon>Pterygota</taxon>
        <taxon>Neoptera</taxon>
        <taxon>Endopterygota</taxon>
        <taxon>Hymenoptera</taxon>
        <taxon>Apocrita</taxon>
        <taxon>Aculeata</taxon>
        <taxon>Vespoidea</taxon>
        <taxon>Vespidae</taxon>
        <taxon>Vespinae</taxon>
        <taxon>Vespula</taxon>
    </lineage>
</organism>
<evidence type="ECO:0000256" key="3">
    <source>
        <dbReference type="ARBA" id="ARBA00004630"/>
    </source>
</evidence>
<protein>
    <submittedName>
        <fullName evidence="10">Lipopolysaccharide-induced tumor necrosis factor-alpha factor</fullName>
    </submittedName>
</protein>
<dbReference type="Proteomes" id="UP001607302">
    <property type="component" value="Unassembled WGS sequence"/>
</dbReference>
<evidence type="ECO:0000313" key="11">
    <source>
        <dbReference type="Proteomes" id="UP001607302"/>
    </source>
</evidence>
<comment type="similarity">
    <text evidence="4">Belongs to the CDIP1/LITAF family.</text>
</comment>
<evidence type="ECO:0000259" key="9">
    <source>
        <dbReference type="PROSITE" id="PS51837"/>
    </source>
</evidence>
<keyword evidence="6" id="KW-0862">Zinc</keyword>
<keyword evidence="7 8" id="KW-0472">Membrane</keyword>
<dbReference type="EMBL" id="JAUDFV010000165">
    <property type="protein sequence ID" value="KAL2712767.1"/>
    <property type="molecule type" value="Genomic_DNA"/>
</dbReference>
<evidence type="ECO:0000256" key="4">
    <source>
        <dbReference type="ARBA" id="ARBA00005975"/>
    </source>
</evidence>
<evidence type="ECO:0000256" key="5">
    <source>
        <dbReference type="ARBA" id="ARBA00022723"/>
    </source>
</evidence>
<keyword evidence="8" id="KW-0812">Transmembrane</keyword>
<evidence type="ECO:0000256" key="7">
    <source>
        <dbReference type="ARBA" id="ARBA00023136"/>
    </source>
</evidence>
<name>A0ABD1ZX39_VESSQ</name>
<accession>A0ABD1ZX39</accession>
<keyword evidence="5" id="KW-0479">Metal-binding</keyword>
<comment type="caution">
    <text evidence="10">The sequence shown here is derived from an EMBL/GenBank/DDBJ whole genome shotgun (WGS) entry which is preliminary data.</text>
</comment>
<gene>
    <name evidence="10" type="ORF">V1478_017722</name>
</gene>
<evidence type="ECO:0000256" key="8">
    <source>
        <dbReference type="SAM" id="Phobius"/>
    </source>
</evidence>
<dbReference type="AlphaFoldDB" id="A0ABD1ZX39"/>
<feature type="transmembrane region" description="Helical" evidence="8">
    <location>
        <begin position="105"/>
        <end position="123"/>
    </location>
</feature>
<dbReference type="SMART" id="SM00714">
    <property type="entry name" value="LITAF"/>
    <property type="match status" value="1"/>
</dbReference>
<keyword evidence="11" id="KW-1185">Reference proteome</keyword>
<dbReference type="GO" id="GO:0046872">
    <property type="term" value="F:metal ion binding"/>
    <property type="evidence" value="ECO:0007669"/>
    <property type="project" value="UniProtKB-KW"/>
</dbReference>
<evidence type="ECO:0000256" key="1">
    <source>
        <dbReference type="ARBA" id="ARBA00004414"/>
    </source>
</evidence>
<dbReference type="PANTHER" id="PTHR23292">
    <property type="entry name" value="LIPOPOLYSACCHARIDE-INDUCED TUMOR NECROSIS FACTOR-ALPHA FACTOR"/>
    <property type="match status" value="1"/>
</dbReference>
<dbReference type="Pfam" id="PF10601">
    <property type="entry name" value="zf-LITAF-like"/>
    <property type="match status" value="1"/>
</dbReference>
<dbReference type="InterPro" id="IPR006629">
    <property type="entry name" value="LITAF"/>
</dbReference>
<evidence type="ECO:0000313" key="10">
    <source>
        <dbReference type="EMBL" id="KAL2712767.1"/>
    </source>
</evidence>
<evidence type="ECO:0000256" key="6">
    <source>
        <dbReference type="ARBA" id="ARBA00022833"/>
    </source>
</evidence>
<dbReference type="GO" id="GO:0005765">
    <property type="term" value="C:lysosomal membrane"/>
    <property type="evidence" value="ECO:0007669"/>
    <property type="project" value="UniProtKB-SubCell"/>
</dbReference>
<dbReference type="PROSITE" id="PS51837">
    <property type="entry name" value="LITAF"/>
    <property type="match status" value="1"/>
</dbReference>